<proteinExistence type="predicted"/>
<organism evidence="1 2">
    <name type="scientific">Zalaria obscura</name>
    <dbReference type="NCBI Taxonomy" id="2024903"/>
    <lineage>
        <taxon>Eukaryota</taxon>
        <taxon>Fungi</taxon>
        <taxon>Dikarya</taxon>
        <taxon>Ascomycota</taxon>
        <taxon>Pezizomycotina</taxon>
        <taxon>Dothideomycetes</taxon>
        <taxon>Dothideomycetidae</taxon>
        <taxon>Dothideales</taxon>
        <taxon>Zalariaceae</taxon>
        <taxon>Zalaria</taxon>
    </lineage>
</organism>
<gene>
    <name evidence="1" type="primary">RRP6</name>
    <name evidence="1" type="ORF">M8818_000310</name>
</gene>
<name>A0ACC3SPM7_9PEZI</name>
<protein>
    <submittedName>
        <fullName evidence="1">Exosome nuclease subunit</fullName>
    </submittedName>
</protein>
<sequence>MEAFADFKALQDSISASLVSTTRTAGQIASEDVSFHRSLDPSLGTVLDRQNARLLALAERLLSNAASNTEVVCPPLPDADAVDGNWRGIVDVVDSLLEKADISLDEYTGAVKRLSPSREQTPTKVAPRQSKIFAALRSQDVPKPQLLFQHVPTNAETEPFKPLLESKPHAAVPFDESLKTRETEDGLQQYPHPYENEIAQYEYPSRVYTHADPIPYLPYESTTATFVDTEEAVEEMLEELKQAKEIAIDLEHHDMRSYIGVVSLMQISTRNKDWIVDTLKPWRRKLQCLNEVFADPNIVKVLHGAFMDIMWLQRDLGLYVVGLFDTHYAARALGYTGGSLAFLLKKFVDFDAQKQYQMADWRIRPLPQEMFEYARSDTHFLLYIFDNMRNELIAKSDFSVPNHEKDKIHDVLVRSKDTSLQTYQHPIYDPEHGLGAGGWYKLLSRTPALLSKEQFAVFKAVHQWRDQVAREQDDSTHYILANHNIFSIAKEMPTEKPALFSVAQPLTQTVRLRSDELLAVISKAKQEGANGPDMHAVLNEVNIKLHGPLAYEMPAPKTNAQPAVPSGPTIATGPALNRITSQAAAGIRSTISRFWGSAFSNSGGQKRPLSSATLSVPLPPLSAEVFAETTESAAPPTPAAPTPKSTVSTPATAGQEDDSIFTLKLLGRKRKSDAITSDGDALATNNDVVGLPDEEEERRARKAEKKAAKRAKKEAEADAAAALEEEEAFDYKTAASVLNANKPDGSRGRRDDKKGKKGRETKAFNPFVKAMDAPKGLPRAQKEKAGKSMTFRD</sequence>
<reference evidence="1" key="1">
    <citation type="submission" date="2024-02" db="EMBL/GenBank/DDBJ databases">
        <title>Metagenome Assembled Genome of Zalaria obscura JY119.</title>
        <authorList>
            <person name="Vighnesh L."/>
            <person name="Jagadeeshwari U."/>
            <person name="Venkata Ramana C."/>
            <person name="Sasikala C."/>
        </authorList>
    </citation>
    <scope>NUCLEOTIDE SEQUENCE</scope>
    <source>
        <strain evidence="1">JY119</strain>
    </source>
</reference>
<comment type="caution">
    <text evidence="1">The sequence shown here is derived from an EMBL/GenBank/DDBJ whole genome shotgun (WGS) entry which is preliminary data.</text>
</comment>
<evidence type="ECO:0000313" key="2">
    <source>
        <dbReference type="Proteomes" id="UP001320706"/>
    </source>
</evidence>
<evidence type="ECO:0000313" key="1">
    <source>
        <dbReference type="EMBL" id="KAK8222139.1"/>
    </source>
</evidence>
<accession>A0ACC3SPM7</accession>
<dbReference type="Proteomes" id="UP001320706">
    <property type="component" value="Unassembled WGS sequence"/>
</dbReference>
<keyword evidence="2" id="KW-1185">Reference proteome</keyword>
<dbReference type="EMBL" id="JAMKPW020000001">
    <property type="protein sequence ID" value="KAK8222139.1"/>
    <property type="molecule type" value="Genomic_DNA"/>
</dbReference>